<accession>A0A1E4RTM7</accession>
<evidence type="ECO:0000313" key="5">
    <source>
        <dbReference type="Proteomes" id="UP000038830"/>
    </source>
</evidence>
<dbReference type="Gene3D" id="3.40.50.1820">
    <property type="entry name" value="alpha/beta hydrolase"/>
    <property type="match status" value="1"/>
</dbReference>
<dbReference type="PANTHER" id="PTHR43056:SF10">
    <property type="entry name" value="COCE_NOND FAMILY, PUTATIVE (AFU_ORTHOLOGUE AFUA_7G00600)-RELATED"/>
    <property type="match status" value="1"/>
</dbReference>
<dbReference type="OMA" id="WSIRDDW"/>
<name>A0A0H5C8X8_CYBJN</name>
<dbReference type="Proteomes" id="UP000094389">
    <property type="component" value="Unassembled WGS sequence"/>
</dbReference>
<evidence type="ECO:0000313" key="3">
    <source>
        <dbReference type="EMBL" id="CEP24786.1"/>
    </source>
</evidence>
<dbReference type="Pfam" id="PF02129">
    <property type="entry name" value="Peptidase_S15"/>
    <property type="match status" value="1"/>
</dbReference>
<dbReference type="GO" id="GO:0008239">
    <property type="term" value="F:dipeptidyl-peptidase activity"/>
    <property type="evidence" value="ECO:0007669"/>
    <property type="project" value="InterPro"/>
</dbReference>
<gene>
    <name evidence="3" type="ORF">BN1211_5703</name>
    <name evidence="4" type="ORF">CYBJADRAFT_170084</name>
</gene>
<dbReference type="InterPro" id="IPR050585">
    <property type="entry name" value="Xaa-Pro_dipeptidyl-ppase/CocE"/>
</dbReference>
<dbReference type="Proteomes" id="UP000038830">
    <property type="component" value="Unassembled WGS sequence"/>
</dbReference>
<evidence type="ECO:0000313" key="4">
    <source>
        <dbReference type="EMBL" id="ODV70644.1"/>
    </source>
</evidence>
<dbReference type="SUPFAM" id="SSF49785">
    <property type="entry name" value="Galactose-binding domain-like"/>
    <property type="match status" value="1"/>
</dbReference>
<dbReference type="STRING" id="983966.A0A0H5C8X8"/>
<dbReference type="PANTHER" id="PTHR43056">
    <property type="entry name" value="PEPTIDASE S9 PROLYL OLIGOPEPTIDASE"/>
    <property type="match status" value="1"/>
</dbReference>
<reference evidence="4 6" key="3">
    <citation type="journal article" date="2016" name="Proc. Natl. Acad. Sci. U.S.A.">
        <title>Comparative genomics of biotechnologically important yeasts.</title>
        <authorList>
            <person name="Riley R."/>
            <person name="Haridas S."/>
            <person name="Wolfe K.H."/>
            <person name="Lopes M.R."/>
            <person name="Hittinger C.T."/>
            <person name="Goeker M."/>
            <person name="Salamov A.A."/>
            <person name="Wisecaver J.H."/>
            <person name="Long T.M."/>
            <person name="Calvey C.H."/>
            <person name="Aerts A.L."/>
            <person name="Barry K.W."/>
            <person name="Choi C."/>
            <person name="Clum A."/>
            <person name="Coughlan A.Y."/>
            <person name="Deshpande S."/>
            <person name="Douglass A.P."/>
            <person name="Hanson S.J."/>
            <person name="Klenk H.-P."/>
            <person name="LaButti K.M."/>
            <person name="Lapidus A."/>
            <person name="Lindquist E.A."/>
            <person name="Lipzen A.M."/>
            <person name="Meier-Kolthoff J.P."/>
            <person name="Ohm R.A."/>
            <person name="Otillar R.P."/>
            <person name="Pangilinan J.L."/>
            <person name="Peng Y."/>
            <person name="Rokas A."/>
            <person name="Rosa C.A."/>
            <person name="Scheuner C."/>
            <person name="Sibirny A.A."/>
            <person name="Slot J.C."/>
            <person name="Stielow J.B."/>
            <person name="Sun H."/>
            <person name="Kurtzman C.P."/>
            <person name="Blackwell M."/>
            <person name="Grigoriev I.V."/>
            <person name="Jeffries T.W."/>
        </authorList>
    </citation>
    <scope>NUCLEOTIDE SEQUENCE [LARGE SCALE GENOMIC DNA]</scope>
    <source>
        <strain evidence="6">ATCC 18201 / CBS 1600 / BCRC 20928 / JCM 3617 / NBRC 0987 / NRRL Y-1542</strain>
        <strain evidence="4">NRRL Y-1542</strain>
    </source>
</reference>
<dbReference type="RefSeq" id="XP_020067683.1">
    <property type="nucleotide sequence ID" value="XM_020216058.1"/>
</dbReference>
<dbReference type="NCBIfam" id="TIGR00976">
    <property type="entry name" value="CocE_NonD"/>
    <property type="match status" value="1"/>
</dbReference>
<dbReference type="InterPro" id="IPR005674">
    <property type="entry name" value="CocE/Ser_esterase"/>
</dbReference>
<dbReference type="InterPro" id="IPR029058">
    <property type="entry name" value="AB_hydrolase_fold"/>
</dbReference>
<protein>
    <submittedName>
        <fullName evidence="4">Alpha/beta-hydrolase</fullName>
    </submittedName>
</protein>
<dbReference type="Gene3D" id="1.10.3020.10">
    <property type="entry name" value="alpha-amino acid ester hydrolase ( Helical cap domain)"/>
    <property type="match status" value="1"/>
</dbReference>
<keyword evidence="1 4" id="KW-0378">Hydrolase</keyword>
<dbReference type="EMBL" id="CDQK01000006">
    <property type="protein sequence ID" value="CEP24786.1"/>
    <property type="molecule type" value="Genomic_DNA"/>
</dbReference>
<feature type="domain" description="Xaa-Pro dipeptidyl-peptidase C-terminal" evidence="2">
    <location>
        <begin position="309"/>
        <end position="560"/>
    </location>
</feature>
<dbReference type="AlphaFoldDB" id="A0A0H5C8X8"/>
<reference evidence="3" key="1">
    <citation type="submission" date="2014-12" db="EMBL/GenBank/DDBJ databases">
        <authorList>
            <person name="Jaenicke S."/>
        </authorList>
    </citation>
    <scope>NUCLEOTIDE SEQUENCE [LARGE SCALE GENOMIC DNA]</scope>
    <source>
        <strain evidence="3">CBS1600</strain>
    </source>
</reference>
<evidence type="ECO:0000259" key="2">
    <source>
        <dbReference type="SMART" id="SM00939"/>
    </source>
</evidence>
<dbReference type="GeneID" id="30990454"/>
<dbReference type="SUPFAM" id="SSF53474">
    <property type="entry name" value="alpha/beta-Hydrolases"/>
    <property type="match status" value="1"/>
</dbReference>
<proteinExistence type="predicted"/>
<dbReference type="InterPro" id="IPR008979">
    <property type="entry name" value="Galactose-bd-like_sf"/>
</dbReference>
<dbReference type="Gene3D" id="2.60.120.260">
    <property type="entry name" value="Galactose-binding domain-like"/>
    <property type="match status" value="1"/>
</dbReference>
<dbReference type="InterPro" id="IPR013736">
    <property type="entry name" value="Xaa-Pro_dipept_C"/>
</dbReference>
<organism evidence="3 5">
    <name type="scientific">Cyberlindnera jadinii (strain ATCC 18201 / CBS 1600 / BCRC 20928 / JCM 3617 / NBRC 0987 / NRRL Y-1542)</name>
    <name type="common">Torula yeast</name>
    <name type="synonym">Candida utilis</name>
    <dbReference type="NCBI Taxonomy" id="983966"/>
    <lineage>
        <taxon>Eukaryota</taxon>
        <taxon>Fungi</taxon>
        <taxon>Dikarya</taxon>
        <taxon>Ascomycota</taxon>
        <taxon>Saccharomycotina</taxon>
        <taxon>Saccharomycetes</taxon>
        <taxon>Phaffomycetales</taxon>
        <taxon>Phaffomycetaceae</taxon>
        <taxon>Cyberlindnera</taxon>
    </lineage>
</organism>
<sequence>MAFNVRNTNKKYETAVLDHDVLRYKVINIQNLMIPMPDGSRLQANMWIPEDVYLKSLFTVGCVIEYLPYRTDVTILRDSTRHPWFAGGGLASLRIDMRGSCASDGVLKDEYLKQEQDDALAAFDWVVSQPWSNGNIAMFGKSWAGFNGLEIAARQHPALKTIISLMSSDDRYADDIHYRGGCLFASEMAWWGSTMGVLAPRPQDPRLVGEEWRTNWIQRLNSEPMVKTWLEHQTRDSYWKQGSINEDYTQVQIPVLAVGGWRDCYTSAVFRMVANLPNESTCGIIGPWVHEFPEIAEPGPKIGFQQLALKWLRKYLNPEEESSLDLPKLTAYIQHPTSIVDSYTFREGDWVSLNSEPNKSTNLPLFLTQEGTLSRDPCTLKKHVSGVLSHGLFRGTFCPLGFFGDFPADQRYEDSKTTTWDSSAFDDDLCLLGEPIMRLCLSSNKKFANVTVKVEDIYPHNGEIVLISWGQLNMTHRNSDELPEWLEPGRKYDVEVRLDVVGIKIAKGHKLRVAISTCDWPQNWPTPEIPTIEIEKGELVLPLLNRNNQVSSPVFENPTIMKGIPNELVKPYGRSKTVSYDYSSDKWSLVDTHDSGCVKIVDYGELTGTYHGSWNQNNLTIKSDDPLSGFIENKWRYEMGRKADNWDIKLETRTTLHSDRDNFYLTQSLKAFENDDKVFDKVWDYTIKRLFI</sequence>
<evidence type="ECO:0000313" key="6">
    <source>
        <dbReference type="Proteomes" id="UP000094389"/>
    </source>
</evidence>
<accession>A0A0H5C8X8</accession>
<dbReference type="InterPro" id="IPR000383">
    <property type="entry name" value="Xaa-Pro-like_dom"/>
</dbReference>
<dbReference type="SMART" id="SM00939">
    <property type="entry name" value="PepX_C"/>
    <property type="match status" value="1"/>
</dbReference>
<dbReference type="EMBL" id="KV453956">
    <property type="protein sequence ID" value="ODV70644.1"/>
    <property type="molecule type" value="Genomic_DNA"/>
</dbReference>
<dbReference type="Pfam" id="PF08530">
    <property type="entry name" value="PepX_C"/>
    <property type="match status" value="1"/>
</dbReference>
<dbReference type="OrthoDB" id="416441at2759"/>
<evidence type="ECO:0000256" key="1">
    <source>
        <dbReference type="ARBA" id="ARBA00022801"/>
    </source>
</evidence>
<keyword evidence="6" id="KW-1185">Reference proteome</keyword>
<reference evidence="5" key="2">
    <citation type="journal article" date="2015" name="J. Biotechnol.">
        <title>The structure of the Cyberlindnera jadinii genome and its relation to Candida utilis analyzed by the occurrence of single nucleotide polymorphisms.</title>
        <authorList>
            <person name="Rupp O."/>
            <person name="Brinkrolf K."/>
            <person name="Buerth C."/>
            <person name="Kunigo M."/>
            <person name="Schneider J."/>
            <person name="Jaenicke S."/>
            <person name="Goesmann A."/>
            <person name="Puehler A."/>
            <person name="Jaeger K.-E."/>
            <person name="Ernst J.F."/>
        </authorList>
    </citation>
    <scope>NUCLEOTIDE SEQUENCE [LARGE SCALE GENOMIC DNA]</scope>
    <source>
        <strain evidence="5">ATCC 18201 / CBS 1600 / BCRC 20928 / JCM 3617 / NBRC 0987 / NRRL Y-1542</strain>
    </source>
</reference>